<reference evidence="1" key="1">
    <citation type="submission" date="2014-11" db="EMBL/GenBank/DDBJ databases">
        <authorList>
            <person name="Amaro Gonzalez C."/>
        </authorList>
    </citation>
    <scope>NUCLEOTIDE SEQUENCE</scope>
</reference>
<protein>
    <submittedName>
        <fullName evidence="1">Uncharacterized protein</fullName>
    </submittedName>
</protein>
<proteinExistence type="predicted"/>
<accession>A0A0E9UTH1</accession>
<name>A0A0E9UTH1_ANGAN</name>
<organism evidence="1">
    <name type="scientific">Anguilla anguilla</name>
    <name type="common">European freshwater eel</name>
    <name type="synonym">Muraena anguilla</name>
    <dbReference type="NCBI Taxonomy" id="7936"/>
    <lineage>
        <taxon>Eukaryota</taxon>
        <taxon>Metazoa</taxon>
        <taxon>Chordata</taxon>
        <taxon>Craniata</taxon>
        <taxon>Vertebrata</taxon>
        <taxon>Euteleostomi</taxon>
        <taxon>Actinopterygii</taxon>
        <taxon>Neopterygii</taxon>
        <taxon>Teleostei</taxon>
        <taxon>Anguilliformes</taxon>
        <taxon>Anguillidae</taxon>
        <taxon>Anguilla</taxon>
    </lineage>
</organism>
<sequence length="56" mass="6283">MKGRDFGIFIIGRQLCKSCLESARSLCRRRAVNDPLPTRSSTDCMSKIVHLCAKVL</sequence>
<reference evidence="1" key="2">
    <citation type="journal article" date="2015" name="Fish Shellfish Immunol.">
        <title>Early steps in the European eel (Anguilla anguilla)-Vibrio vulnificus interaction in the gills: Role of the RtxA13 toxin.</title>
        <authorList>
            <person name="Callol A."/>
            <person name="Pajuelo D."/>
            <person name="Ebbesson L."/>
            <person name="Teles M."/>
            <person name="MacKenzie S."/>
            <person name="Amaro C."/>
        </authorList>
    </citation>
    <scope>NUCLEOTIDE SEQUENCE</scope>
</reference>
<evidence type="ECO:0000313" key="1">
    <source>
        <dbReference type="EMBL" id="JAH69122.1"/>
    </source>
</evidence>
<dbReference type="AlphaFoldDB" id="A0A0E9UTH1"/>
<dbReference type="EMBL" id="GBXM01039455">
    <property type="protein sequence ID" value="JAH69122.1"/>
    <property type="molecule type" value="Transcribed_RNA"/>
</dbReference>